<gene>
    <name evidence="8" type="ORF">GCM10007874_67090</name>
</gene>
<protein>
    <recommendedName>
        <fullName evidence="10">DoxX family protein</fullName>
    </recommendedName>
</protein>
<keyword evidence="3" id="KW-1003">Cell membrane</keyword>
<organism evidence="8 9">
    <name type="scientific">Labrys miyagiensis</name>
    <dbReference type="NCBI Taxonomy" id="346912"/>
    <lineage>
        <taxon>Bacteria</taxon>
        <taxon>Pseudomonadati</taxon>
        <taxon>Pseudomonadota</taxon>
        <taxon>Alphaproteobacteria</taxon>
        <taxon>Hyphomicrobiales</taxon>
        <taxon>Xanthobacteraceae</taxon>
        <taxon>Labrys</taxon>
    </lineage>
</organism>
<feature type="transmembrane region" description="Helical" evidence="7">
    <location>
        <begin position="80"/>
        <end position="105"/>
    </location>
</feature>
<dbReference type="EMBL" id="BSPC01000080">
    <property type="protein sequence ID" value="GLS23688.1"/>
    <property type="molecule type" value="Genomic_DNA"/>
</dbReference>
<keyword evidence="5 7" id="KW-1133">Transmembrane helix</keyword>
<feature type="transmembrane region" description="Helical" evidence="7">
    <location>
        <begin position="52"/>
        <end position="74"/>
    </location>
</feature>
<dbReference type="PANTHER" id="PTHR33452:SF4">
    <property type="entry name" value="BLL4328 PROTEIN"/>
    <property type="match status" value="1"/>
</dbReference>
<sequence>MSHYSDMQPYYHRSFMSQSSSETGLHLHAPAILSLLRIVVGLAFMEHGTQKLFGFPAGDHAIAAFSLLWFAGVLEALGGLLIALGLFTRPVAFILSGEMAFAYFMAHFPRSFFPALNGGDAAILYCFFFLYLVFAGPGPYSVDAAREG</sequence>
<keyword evidence="6 7" id="KW-0472">Membrane</keyword>
<comment type="similarity">
    <text evidence="2">Belongs to the DoxX family.</text>
</comment>
<keyword evidence="9" id="KW-1185">Reference proteome</keyword>
<comment type="subcellular location">
    <subcellularLocation>
        <location evidence="1">Cell membrane</location>
        <topology evidence="1">Multi-pass membrane protein</topology>
    </subcellularLocation>
</comment>
<dbReference type="InterPro" id="IPR051907">
    <property type="entry name" value="DoxX-like_oxidoreductase"/>
</dbReference>
<evidence type="ECO:0000256" key="7">
    <source>
        <dbReference type="SAM" id="Phobius"/>
    </source>
</evidence>
<dbReference type="Proteomes" id="UP001156882">
    <property type="component" value="Unassembled WGS sequence"/>
</dbReference>
<reference evidence="9" key="1">
    <citation type="journal article" date="2019" name="Int. J. Syst. Evol. Microbiol.">
        <title>The Global Catalogue of Microorganisms (GCM) 10K type strain sequencing project: providing services to taxonomists for standard genome sequencing and annotation.</title>
        <authorList>
            <consortium name="The Broad Institute Genomics Platform"/>
            <consortium name="The Broad Institute Genome Sequencing Center for Infectious Disease"/>
            <person name="Wu L."/>
            <person name="Ma J."/>
        </authorList>
    </citation>
    <scope>NUCLEOTIDE SEQUENCE [LARGE SCALE GENOMIC DNA]</scope>
    <source>
        <strain evidence="9">NBRC 101365</strain>
    </source>
</reference>
<dbReference type="InterPro" id="IPR032808">
    <property type="entry name" value="DoxX"/>
</dbReference>
<evidence type="ECO:0000313" key="9">
    <source>
        <dbReference type="Proteomes" id="UP001156882"/>
    </source>
</evidence>
<evidence type="ECO:0000256" key="5">
    <source>
        <dbReference type="ARBA" id="ARBA00022989"/>
    </source>
</evidence>
<proteinExistence type="inferred from homology"/>
<keyword evidence="4 7" id="KW-0812">Transmembrane</keyword>
<comment type="caution">
    <text evidence="8">The sequence shown here is derived from an EMBL/GenBank/DDBJ whole genome shotgun (WGS) entry which is preliminary data.</text>
</comment>
<dbReference type="PANTHER" id="PTHR33452">
    <property type="entry name" value="OXIDOREDUCTASE CATD-RELATED"/>
    <property type="match status" value="1"/>
</dbReference>
<evidence type="ECO:0000256" key="2">
    <source>
        <dbReference type="ARBA" id="ARBA00006679"/>
    </source>
</evidence>
<evidence type="ECO:0008006" key="10">
    <source>
        <dbReference type="Google" id="ProtNLM"/>
    </source>
</evidence>
<evidence type="ECO:0000256" key="6">
    <source>
        <dbReference type="ARBA" id="ARBA00023136"/>
    </source>
</evidence>
<evidence type="ECO:0000256" key="3">
    <source>
        <dbReference type="ARBA" id="ARBA00022475"/>
    </source>
</evidence>
<accession>A0ABQ6CTI9</accession>
<evidence type="ECO:0000256" key="4">
    <source>
        <dbReference type="ARBA" id="ARBA00022692"/>
    </source>
</evidence>
<evidence type="ECO:0000313" key="8">
    <source>
        <dbReference type="EMBL" id="GLS23688.1"/>
    </source>
</evidence>
<feature type="transmembrane region" description="Helical" evidence="7">
    <location>
        <begin position="112"/>
        <end position="134"/>
    </location>
</feature>
<name>A0ABQ6CTI9_9HYPH</name>
<dbReference type="Pfam" id="PF07681">
    <property type="entry name" value="DoxX"/>
    <property type="match status" value="1"/>
</dbReference>
<evidence type="ECO:0000256" key="1">
    <source>
        <dbReference type="ARBA" id="ARBA00004651"/>
    </source>
</evidence>